<feature type="binding site" description="axial binding residue" evidence="5">
    <location>
        <position position="146"/>
    </location>
    <ligand>
        <name>chlorophyll b</name>
        <dbReference type="ChEBI" id="CHEBI:61721"/>
        <label>1</label>
    </ligand>
    <ligandPart>
        <name>Mg</name>
        <dbReference type="ChEBI" id="CHEBI:25107"/>
    </ligandPart>
</feature>
<keyword evidence="3" id="KW-0602">Photosynthesis</keyword>
<feature type="binding site" evidence="5">
    <location>
        <position position="180"/>
    </location>
    <ligand>
        <name>chlorophyll a</name>
        <dbReference type="ChEBI" id="CHEBI:58416"/>
        <label>1</label>
    </ligand>
</feature>
<dbReference type="InterPro" id="IPR022796">
    <property type="entry name" value="Chloroa_b-bind"/>
</dbReference>
<proteinExistence type="predicted"/>
<reference evidence="7" key="1">
    <citation type="submission" date="2014-11" db="EMBL/GenBank/DDBJ databases">
        <authorList>
            <person name="Otto D Thomas"/>
            <person name="Naeem Raeece"/>
        </authorList>
    </citation>
    <scope>NUCLEOTIDE SEQUENCE</scope>
</reference>
<accession>A0A0G4FXK5</accession>
<sequence length="204" mass="21922">MMKVALVSACALSCASAFVAPNQPSLLSKSRTAASASASLDSFPEDLKGFDFNPGFAKKGVAWDPLNLAGRFPQYLPFFQEAEIKHGRVCMLATVGCLATALGIALPGRTGISVVEAHDKMVAEGVMTQLFGWIGLLEMLTFRTCLDMDKKDRAPGDFSFDPLKLGKEDMTKMKVREIKNGRLAMLAFSGMITQAALSSKGSFL</sequence>
<dbReference type="GO" id="GO:0016168">
    <property type="term" value="F:chlorophyll binding"/>
    <property type="evidence" value="ECO:0007669"/>
    <property type="project" value="UniProtKB-KW"/>
</dbReference>
<name>A0A0G4FXK5_9ALVE</name>
<feature type="binding site" evidence="5">
    <location>
        <position position="86"/>
    </location>
    <ligand>
        <name>chlorophyll a</name>
        <dbReference type="ChEBI" id="CHEBI:58416"/>
        <label>1</label>
    </ligand>
</feature>
<keyword evidence="2" id="KW-0150">Chloroplast</keyword>
<comment type="subcellular location">
    <subcellularLocation>
        <location evidence="1">Plastid</location>
        <location evidence="1">Chloroplast</location>
    </subcellularLocation>
</comment>
<evidence type="ECO:0000256" key="1">
    <source>
        <dbReference type="ARBA" id="ARBA00004229"/>
    </source>
</evidence>
<keyword evidence="4" id="KW-0934">Plastid</keyword>
<dbReference type="GO" id="GO:0016020">
    <property type="term" value="C:membrane"/>
    <property type="evidence" value="ECO:0007669"/>
    <property type="project" value="InterPro"/>
</dbReference>
<feature type="signal peptide" evidence="6">
    <location>
        <begin position="1"/>
        <end position="17"/>
    </location>
</feature>
<feature type="binding site" evidence="5">
    <location>
        <position position="63"/>
    </location>
    <ligand>
        <name>chlorophyll a</name>
        <dbReference type="ChEBI" id="CHEBI:58416"/>
        <label>1</label>
    </ligand>
</feature>
<feature type="binding site" evidence="5">
    <location>
        <position position="194"/>
    </location>
    <ligand>
        <name>chlorophyll a</name>
        <dbReference type="ChEBI" id="CHEBI:58416"/>
        <label>1</label>
    </ligand>
</feature>
<organism evidence="7">
    <name type="scientific">Chromera velia CCMP2878</name>
    <dbReference type="NCBI Taxonomy" id="1169474"/>
    <lineage>
        <taxon>Eukaryota</taxon>
        <taxon>Sar</taxon>
        <taxon>Alveolata</taxon>
        <taxon>Colpodellida</taxon>
        <taxon>Chromeraceae</taxon>
        <taxon>Chromera</taxon>
    </lineage>
</organism>
<evidence type="ECO:0008006" key="8">
    <source>
        <dbReference type="Google" id="ProtNLM"/>
    </source>
</evidence>
<evidence type="ECO:0000256" key="3">
    <source>
        <dbReference type="ARBA" id="ARBA00022531"/>
    </source>
</evidence>
<evidence type="ECO:0000256" key="6">
    <source>
        <dbReference type="SAM" id="SignalP"/>
    </source>
</evidence>
<dbReference type="SMR" id="A0A0G4FXK5"/>
<evidence type="ECO:0000256" key="5">
    <source>
        <dbReference type="PIRSR" id="PIRSR601344-1"/>
    </source>
</evidence>
<feature type="binding site" evidence="5">
    <location>
        <position position="182"/>
    </location>
    <ligand>
        <name>chlorophyll a</name>
        <dbReference type="ChEBI" id="CHEBI:58416"/>
        <label>1</label>
    </ligand>
</feature>
<dbReference type="PANTHER" id="PTHR21649">
    <property type="entry name" value="CHLOROPHYLL A/B BINDING PROTEIN"/>
    <property type="match status" value="1"/>
</dbReference>
<dbReference type="Pfam" id="PF00504">
    <property type="entry name" value="Chloroa_b-bind"/>
    <property type="match status" value="1"/>
</dbReference>
<dbReference type="GO" id="GO:0009765">
    <property type="term" value="P:photosynthesis, light harvesting"/>
    <property type="evidence" value="ECO:0007669"/>
    <property type="project" value="InterPro"/>
</dbReference>
<feature type="binding site" description="axial binding residue" evidence="5">
    <location>
        <position position="129"/>
    </location>
    <ligand>
        <name>chlorophyll b</name>
        <dbReference type="ChEBI" id="CHEBI:61721"/>
        <label>1</label>
    </ligand>
    <ligandPart>
        <name>Mg</name>
        <dbReference type="ChEBI" id="CHEBI:25107"/>
    </ligandPart>
</feature>
<evidence type="ECO:0000256" key="2">
    <source>
        <dbReference type="ARBA" id="ARBA00022528"/>
    </source>
</evidence>
<feature type="binding site" description="axial binding residue" evidence="5">
    <location>
        <position position="88"/>
    </location>
    <ligand>
        <name>chlorophyll b</name>
        <dbReference type="ChEBI" id="CHEBI:61721"/>
        <label>1</label>
    </ligand>
    <ligandPart>
        <name>Mg</name>
        <dbReference type="ChEBI" id="CHEBI:25107"/>
    </ligandPart>
</feature>
<dbReference type="Gene3D" id="1.10.3460.10">
    <property type="entry name" value="Chlorophyll a/b binding protein domain"/>
    <property type="match status" value="1"/>
</dbReference>
<feature type="binding site" evidence="5">
    <location>
        <position position="177"/>
    </location>
    <ligand>
        <name>chlorophyll a</name>
        <dbReference type="ChEBI" id="CHEBI:58416"/>
        <label>1</label>
    </ligand>
</feature>
<dbReference type="VEuPathDB" id="CryptoDB:Cvel_19185"/>
<protein>
    <recommendedName>
        <fullName evidence="8">Plastid light harvesting protein</fullName>
    </recommendedName>
</protein>
<dbReference type="SUPFAM" id="SSF103511">
    <property type="entry name" value="Chlorophyll a-b binding protein"/>
    <property type="match status" value="1"/>
</dbReference>
<evidence type="ECO:0000313" key="7">
    <source>
        <dbReference type="EMBL" id="CEM19776.1"/>
    </source>
</evidence>
<dbReference type="InterPro" id="IPR001344">
    <property type="entry name" value="Chloro_AB-bd_pln"/>
</dbReference>
<keyword evidence="6" id="KW-0732">Signal</keyword>
<dbReference type="PhylomeDB" id="A0A0G4FXK5"/>
<feature type="binding site" evidence="5">
    <location>
        <position position="83"/>
    </location>
    <ligand>
        <name>chlorophyll a</name>
        <dbReference type="ChEBI" id="CHEBI:58416"/>
        <label>1</label>
    </ligand>
</feature>
<keyword evidence="5" id="KW-0157">Chromophore</keyword>
<dbReference type="AlphaFoldDB" id="A0A0G4FXK5"/>
<keyword evidence="5" id="KW-0148">Chlorophyll</keyword>
<gene>
    <name evidence="7" type="ORF">Cvel_19185</name>
</gene>
<dbReference type="GO" id="GO:0009507">
    <property type="term" value="C:chloroplast"/>
    <property type="evidence" value="ECO:0007669"/>
    <property type="project" value="UniProtKB-SubCell"/>
</dbReference>
<feature type="binding site" description="axial binding residue" evidence="5">
    <location>
        <position position="138"/>
    </location>
    <ligand>
        <name>chlorophyll b</name>
        <dbReference type="ChEBI" id="CHEBI:61721"/>
        <label>1</label>
    </ligand>
    <ligandPart>
        <name>Mg</name>
        <dbReference type="ChEBI" id="CHEBI:25107"/>
    </ligandPart>
</feature>
<evidence type="ECO:0000256" key="4">
    <source>
        <dbReference type="ARBA" id="ARBA00022640"/>
    </source>
</evidence>
<feature type="chain" id="PRO_5005189224" description="Plastid light harvesting protein" evidence="6">
    <location>
        <begin position="18"/>
        <end position="204"/>
    </location>
</feature>
<dbReference type="EMBL" id="CDMZ01000702">
    <property type="protein sequence ID" value="CEM19776.1"/>
    <property type="molecule type" value="Genomic_DNA"/>
</dbReference>